<keyword evidence="1" id="KW-0812">Transmembrane</keyword>
<dbReference type="Pfam" id="PF07916">
    <property type="entry name" value="TraG_N"/>
    <property type="match status" value="1"/>
</dbReference>
<feature type="transmembrane region" description="Helical" evidence="1">
    <location>
        <begin position="131"/>
        <end position="153"/>
    </location>
</feature>
<sequence length="189" mass="20808">MAPALLQNIEELDSSEGTAEQRAVKKVSEVASILTNSGISNQQLGLNMLIYEMAQQGNIAFFDEHTDASKLAAMMQVRAQRNAAWQLESDNFASVMVPLITFFENFVFAISPLMVFVVFLGAGGIKLLGKYMFLVLWVQMWMPLMAVVNLYLIMSATGSMDTLIQSHAGLGSFAMLSYMGTEVNTWMGV</sequence>
<name>A0A6I1DXP5_9FLAO</name>
<gene>
    <name evidence="3" type="ORF">F8C76_17780</name>
</gene>
<evidence type="ECO:0000259" key="2">
    <source>
        <dbReference type="Pfam" id="PF07916"/>
    </source>
</evidence>
<dbReference type="AlphaFoldDB" id="A0A6I1DXP5"/>
<dbReference type="InterPro" id="IPR012931">
    <property type="entry name" value="TraG_N_Proteobacteria"/>
</dbReference>
<evidence type="ECO:0000256" key="1">
    <source>
        <dbReference type="SAM" id="Phobius"/>
    </source>
</evidence>
<keyword evidence="1" id="KW-1133">Transmembrane helix</keyword>
<feature type="transmembrane region" description="Helical" evidence="1">
    <location>
        <begin position="106"/>
        <end position="125"/>
    </location>
</feature>
<evidence type="ECO:0000313" key="3">
    <source>
        <dbReference type="EMBL" id="KAB7525933.1"/>
    </source>
</evidence>
<reference evidence="3 4" key="1">
    <citation type="submission" date="2019-10" db="EMBL/GenBank/DDBJ databases">
        <title>Muricauda olearia CL-SS4 JCM15563 genome.</title>
        <authorList>
            <person name="Liu L."/>
        </authorList>
    </citation>
    <scope>NUCLEOTIDE SEQUENCE [LARGE SCALE GENOMIC DNA]</scope>
    <source>
        <strain evidence="3 4">CL-SS4</strain>
    </source>
</reference>
<dbReference type="EMBL" id="WELG01000028">
    <property type="protein sequence ID" value="KAB7525933.1"/>
    <property type="molecule type" value="Genomic_DNA"/>
</dbReference>
<keyword evidence="1" id="KW-0472">Membrane</keyword>
<proteinExistence type="predicted"/>
<protein>
    <recommendedName>
        <fullName evidence="2">TraG N-terminal Proteobacteria domain-containing protein</fullName>
    </recommendedName>
</protein>
<organism evidence="3 4">
    <name type="scientific">Flagellimonas olearia</name>
    <dbReference type="NCBI Taxonomy" id="552546"/>
    <lineage>
        <taxon>Bacteria</taxon>
        <taxon>Pseudomonadati</taxon>
        <taxon>Bacteroidota</taxon>
        <taxon>Flavobacteriia</taxon>
        <taxon>Flavobacteriales</taxon>
        <taxon>Flavobacteriaceae</taxon>
        <taxon>Flagellimonas</taxon>
    </lineage>
</organism>
<dbReference type="Proteomes" id="UP000429785">
    <property type="component" value="Unassembled WGS sequence"/>
</dbReference>
<feature type="domain" description="TraG N-terminal Proteobacteria" evidence="2">
    <location>
        <begin position="16"/>
        <end position="180"/>
    </location>
</feature>
<comment type="caution">
    <text evidence="3">The sequence shown here is derived from an EMBL/GenBank/DDBJ whole genome shotgun (WGS) entry which is preliminary data.</text>
</comment>
<accession>A0A6I1DXP5</accession>
<dbReference type="RefSeq" id="WP_211372177.1">
    <property type="nucleotide sequence ID" value="NZ_WELG01000028.1"/>
</dbReference>
<evidence type="ECO:0000313" key="4">
    <source>
        <dbReference type="Proteomes" id="UP000429785"/>
    </source>
</evidence>
<feature type="non-terminal residue" evidence="3">
    <location>
        <position position="189"/>
    </location>
</feature>